<evidence type="ECO:0000256" key="4">
    <source>
        <dbReference type="ARBA" id="ARBA00022833"/>
    </source>
</evidence>
<evidence type="ECO:0000256" key="5">
    <source>
        <dbReference type="ARBA" id="ARBA00022859"/>
    </source>
</evidence>
<evidence type="ECO:0000259" key="9">
    <source>
        <dbReference type="PROSITE" id="PS50188"/>
    </source>
</evidence>
<feature type="domain" description="B30.2/SPRY" evidence="9">
    <location>
        <begin position="376"/>
        <end position="568"/>
    </location>
</feature>
<evidence type="ECO:0000256" key="1">
    <source>
        <dbReference type="ARBA" id="ARBA00022588"/>
    </source>
</evidence>
<accession>A0AAD1W4S6</accession>
<evidence type="ECO:0000256" key="3">
    <source>
        <dbReference type="ARBA" id="ARBA00022771"/>
    </source>
</evidence>
<evidence type="ECO:0000256" key="7">
    <source>
        <dbReference type="PROSITE-ProRule" id="PRU00175"/>
    </source>
</evidence>
<keyword evidence="3 7" id="KW-0863">Zinc-finger</keyword>
<evidence type="ECO:0000256" key="2">
    <source>
        <dbReference type="ARBA" id="ARBA00022723"/>
    </source>
</evidence>
<dbReference type="SUPFAM" id="SSF49899">
    <property type="entry name" value="Concanavalin A-like lectins/glucanases"/>
    <property type="match status" value="1"/>
</dbReference>
<dbReference type="InterPro" id="IPR027370">
    <property type="entry name" value="Znf-RING_euk"/>
</dbReference>
<dbReference type="PANTHER" id="PTHR25465">
    <property type="entry name" value="B-BOX DOMAIN CONTAINING"/>
    <property type="match status" value="1"/>
</dbReference>
<dbReference type="GO" id="GO:0045087">
    <property type="term" value="P:innate immune response"/>
    <property type="evidence" value="ECO:0007669"/>
    <property type="project" value="UniProtKB-KW"/>
</dbReference>
<proteinExistence type="predicted"/>
<dbReference type="PROSITE" id="PS00518">
    <property type="entry name" value="ZF_RING_1"/>
    <property type="match status" value="1"/>
</dbReference>
<keyword evidence="5" id="KW-0391">Immunity</keyword>
<organism evidence="10 11">
    <name type="scientific">Pelobates cultripes</name>
    <name type="common">Western spadefoot toad</name>
    <dbReference type="NCBI Taxonomy" id="61616"/>
    <lineage>
        <taxon>Eukaryota</taxon>
        <taxon>Metazoa</taxon>
        <taxon>Chordata</taxon>
        <taxon>Craniata</taxon>
        <taxon>Vertebrata</taxon>
        <taxon>Euteleostomi</taxon>
        <taxon>Amphibia</taxon>
        <taxon>Batrachia</taxon>
        <taxon>Anura</taxon>
        <taxon>Pelobatoidea</taxon>
        <taxon>Pelobatidae</taxon>
        <taxon>Pelobates</taxon>
    </lineage>
</organism>
<keyword evidence="1" id="KW-0399">Innate immunity</keyword>
<dbReference type="InterPro" id="IPR058030">
    <property type="entry name" value="TRIM8/14/16/25/29/45/65_CC"/>
</dbReference>
<dbReference type="Gene3D" id="3.30.160.60">
    <property type="entry name" value="Classic Zinc Finger"/>
    <property type="match status" value="1"/>
</dbReference>
<dbReference type="InterPro" id="IPR003877">
    <property type="entry name" value="SPRY_dom"/>
</dbReference>
<dbReference type="Proteomes" id="UP001295444">
    <property type="component" value="Chromosome 05"/>
</dbReference>
<reference evidence="10" key="1">
    <citation type="submission" date="2022-03" db="EMBL/GenBank/DDBJ databases">
        <authorList>
            <person name="Alioto T."/>
            <person name="Alioto T."/>
            <person name="Gomez Garrido J."/>
        </authorList>
    </citation>
    <scope>NUCLEOTIDE SEQUENCE</scope>
</reference>
<dbReference type="InterPro" id="IPR001841">
    <property type="entry name" value="Znf_RING"/>
</dbReference>
<dbReference type="PANTHER" id="PTHR25465:SF36">
    <property type="entry name" value="E3 UBIQUITIN-PROTEIN LIGASE TRIM7"/>
    <property type="match status" value="1"/>
</dbReference>
<evidence type="ECO:0000313" key="10">
    <source>
        <dbReference type="EMBL" id="CAH2291906.1"/>
    </source>
</evidence>
<sequence length="568" mass="64790">MAGREYLLLRLQPSDLTCVICHDYYKHPTTLPCGHTFCKVCLEKFWNNKNSFKCSVCQAIFREKPDFKKNTCLASILDSLEAQNSTSHQDCTSCTGPGAVNLCLPCMTPLCRDHVLLHSEDTPQQRHLLVNLLTDDSTWLCRNHEQGLKYFCLTHGSPLCPNCIDQHEACKSALLIQLYIENKDKIQKMIGELSKDITCREKDVTILKNTYQEIQILVCDIKDNLTRDFREMRDYIEKQERASFWRIKQEQEAAQRKMLEGITPTNAKIDRLKEIKAQLENTINNDWIQVLMGGLNGLWDAAKDTTIYNPSPVITSGSMFNENKIVDTTSAISQIKESLMAHPLLEQIPCPPKQVFEDTVDIESVPSTSASTAAVSQTVRSTERNQNPFLKWACNISFDPQTLNKRLFLSPDFKTVTVSNKTFLYPNNPRRFSPCQVLCSEGFSTKCWYWEINTESSNGWAIGLACGEICNNDQLGQNDLSCCVEWRKERLSAWHRKEDITIHFMKPGIVGTFLNCEEKTVSFYSITDGSQDLLHSFKIHFKTVVFPAVWLYGLKEGNSLTINNIARI</sequence>
<evidence type="ECO:0000313" key="11">
    <source>
        <dbReference type="Proteomes" id="UP001295444"/>
    </source>
</evidence>
<dbReference type="AlphaFoldDB" id="A0AAD1W4S6"/>
<dbReference type="SUPFAM" id="SSF57850">
    <property type="entry name" value="RING/U-box"/>
    <property type="match status" value="1"/>
</dbReference>
<dbReference type="SMART" id="SM00184">
    <property type="entry name" value="RING"/>
    <property type="match status" value="1"/>
</dbReference>
<dbReference type="SMART" id="SM00449">
    <property type="entry name" value="SPRY"/>
    <property type="match status" value="1"/>
</dbReference>
<dbReference type="GO" id="GO:0008270">
    <property type="term" value="F:zinc ion binding"/>
    <property type="evidence" value="ECO:0007669"/>
    <property type="project" value="UniProtKB-KW"/>
</dbReference>
<dbReference type="InterPro" id="IPR006574">
    <property type="entry name" value="PRY"/>
</dbReference>
<dbReference type="InterPro" id="IPR001870">
    <property type="entry name" value="B30.2/SPRY"/>
</dbReference>
<dbReference type="InterPro" id="IPR013083">
    <property type="entry name" value="Znf_RING/FYVE/PHD"/>
</dbReference>
<feature type="domain" description="RING-type" evidence="8">
    <location>
        <begin position="18"/>
        <end position="58"/>
    </location>
</feature>
<dbReference type="GO" id="GO:0016874">
    <property type="term" value="F:ligase activity"/>
    <property type="evidence" value="ECO:0007669"/>
    <property type="project" value="UniProtKB-KW"/>
</dbReference>
<dbReference type="SUPFAM" id="SSF57845">
    <property type="entry name" value="B-box zinc-binding domain"/>
    <property type="match status" value="1"/>
</dbReference>
<dbReference type="SMART" id="SM00589">
    <property type="entry name" value="PRY"/>
    <property type="match status" value="1"/>
</dbReference>
<dbReference type="PROSITE" id="PS50089">
    <property type="entry name" value="ZF_RING_2"/>
    <property type="match status" value="1"/>
</dbReference>
<dbReference type="Gene3D" id="2.60.120.920">
    <property type="match status" value="1"/>
</dbReference>
<dbReference type="GO" id="GO:0005737">
    <property type="term" value="C:cytoplasm"/>
    <property type="evidence" value="ECO:0007669"/>
    <property type="project" value="UniProtKB-ARBA"/>
</dbReference>
<dbReference type="EMBL" id="OW240916">
    <property type="protein sequence ID" value="CAH2291906.1"/>
    <property type="molecule type" value="Genomic_DNA"/>
</dbReference>
<dbReference type="Pfam" id="PF25600">
    <property type="entry name" value="TRIM_CC"/>
    <property type="match status" value="1"/>
</dbReference>
<protein>
    <submittedName>
        <fullName evidence="10">E3 ubiquitin- ligase RNF135 isoform X1</fullName>
    </submittedName>
</protein>
<dbReference type="Pfam" id="PF00622">
    <property type="entry name" value="SPRY"/>
    <property type="match status" value="1"/>
</dbReference>
<keyword evidence="10" id="KW-0436">Ligase</keyword>
<gene>
    <name evidence="10" type="ORF">PECUL_23A027509</name>
</gene>
<keyword evidence="2" id="KW-0479">Metal-binding</keyword>
<dbReference type="PROSITE" id="PS50188">
    <property type="entry name" value="B302_SPRY"/>
    <property type="match status" value="1"/>
</dbReference>
<dbReference type="InterPro" id="IPR017907">
    <property type="entry name" value="Znf_RING_CS"/>
</dbReference>
<keyword evidence="11" id="KW-1185">Reference proteome</keyword>
<keyword evidence="6" id="KW-0175">Coiled coil</keyword>
<keyword evidence="4" id="KW-0862">Zinc</keyword>
<dbReference type="Pfam" id="PF13445">
    <property type="entry name" value="zf-RING_UBOX"/>
    <property type="match status" value="1"/>
</dbReference>
<dbReference type="Gene3D" id="3.30.40.10">
    <property type="entry name" value="Zinc/RING finger domain, C3HC4 (zinc finger)"/>
    <property type="match status" value="1"/>
</dbReference>
<evidence type="ECO:0000259" key="8">
    <source>
        <dbReference type="PROSITE" id="PS50089"/>
    </source>
</evidence>
<name>A0AAD1W4S6_PELCU</name>
<dbReference type="Pfam" id="PF13765">
    <property type="entry name" value="PRY"/>
    <property type="match status" value="1"/>
</dbReference>
<dbReference type="InterPro" id="IPR051051">
    <property type="entry name" value="E3_ubiq-ligase_TRIM/RNF"/>
</dbReference>
<dbReference type="InterPro" id="IPR013320">
    <property type="entry name" value="ConA-like_dom_sf"/>
</dbReference>
<evidence type="ECO:0000256" key="6">
    <source>
        <dbReference type="ARBA" id="ARBA00023054"/>
    </source>
</evidence>
<dbReference type="InterPro" id="IPR043136">
    <property type="entry name" value="B30.2/SPRY_sf"/>
</dbReference>
<dbReference type="Gene3D" id="4.10.830.40">
    <property type="match status" value="1"/>
</dbReference>